<dbReference type="Gene3D" id="3.50.30.40">
    <property type="entry name" value="Ribonuclease E inhibitor RraA/RraA-like"/>
    <property type="match status" value="1"/>
</dbReference>
<dbReference type="EMBL" id="LAZL01000011">
    <property type="protein sequence ID" value="KMT65540.1"/>
    <property type="molecule type" value="Genomic_DNA"/>
</dbReference>
<keyword evidence="3" id="KW-0460">Magnesium</keyword>
<dbReference type="NCBIfam" id="TIGR02998">
    <property type="entry name" value="RraA_entero"/>
    <property type="match status" value="1"/>
</dbReference>
<dbReference type="STRING" id="1513271.XM47_08530"/>
<comment type="subcellular location">
    <subcellularLocation>
        <location evidence="2">Cytoplasm</location>
    </subcellularLocation>
</comment>
<dbReference type="CDD" id="cd16841">
    <property type="entry name" value="RraA_family"/>
    <property type="match status" value="1"/>
</dbReference>
<reference evidence="4 5" key="1">
    <citation type="submission" date="2015-04" db="EMBL/GenBank/DDBJ databases">
        <title>Draft Genome Sequence of the Novel Agar-Digesting Marine Bacterium Q1.</title>
        <authorList>
            <person name="Li Y."/>
            <person name="Li D."/>
            <person name="Chen G."/>
            <person name="Du Z."/>
        </authorList>
    </citation>
    <scope>NUCLEOTIDE SEQUENCE [LARGE SCALE GENOMIC DNA]</scope>
    <source>
        <strain evidence="4 5">Q1</strain>
    </source>
</reference>
<proteinExistence type="inferred from homology"/>
<organism evidence="4 5">
    <name type="scientific">Catenovulum maritimum</name>
    <dbReference type="NCBI Taxonomy" id="1513271"/>
    <lineage>
        <taxon>Bacteria</taxon>
        <taxon>Pseudomonadati</taxon>
        <taxon>Pseudomonadota</taxon>
        <taxon>Gammaproteobacteria</taxon>
        <taxon>Alteromonadales</taxon>
        <taxon>Alteromonadaceae</taxon>
        <taxon>Catenovulum</taxon>
    </lineage>
</organism>
<dbReference type="GO" id="GO:0019899">
    <property type="term" value="F:enzyme binding"/>
    <property type="evidence" value="ECO:0007669"/>
    <property type="project" value="UniProtKB-UniRule"/>
</dbReference>
<evidence type="ECO:0000313" key="5">
    <source>
        <dbReference type="Proteomes" id="UP000037600"/>
    </source>
</evidence>
<comment type="subunit">
    <text evidence="2">Homotrimer. Binds to both RNA-binding sites in the C-terminal region of Rne and to RhlB.</text>
</comment>
<evidence type="ECO:0000256" key="1">
    <source>
        <dbReference type="ARBA" id="ARBA00022490"/>
    </source>
</evidence>
<dbReference type="Pfam" id="PF03737">
    <property type="entry name" value="RraA-like"/>
    <property type="match status" value="1"/>
</dbReference>
<dbReference type="NCBIfam" id="TIGR01935">
    <property type="entry name" value="NOT-MenG"/>
    <property type="match status" value="1"/>
</dbReference>
<comment type="caution">
    <text evidence="4">The sequence shown here is derived from an EMBL/GenBank/DDBJ whole genome shotgun (WGS) entry which is preliminary data.</text>
</comment>
<dbReference type="InterPro" id="IPR010203">
    <property type="entry name" value="RraA"/>
</dbReference>
<keyword evidence="3" id="KW-0479">Metal-binding</keyword>
<evidence type="ECO:0000256" key="3">
    <source>
        <dbReference type="PIRSR" id="PIRSR605493-1"/>
    </source>
</evidence>
<accession>A0A0J8GRX0</accession>
<dbReference type="PANTHER" id="PTHR33254:SF29">
    <property type="entry name" value="REGULATOR OF RIBONUCLEASE ACTIVITY A"/>
    <property type="match status" value="1"/>
</dbReference>
<dbReference type="GO" id="GO:0005737">
    <property type="term" value="C:cytoplasm"/>
    <property type="evidence" value="ECO:0007669"/>
    <property type="project" value="UniProtKB-SubCell"/>
</dbReference>
<dbReference type="InterPro" id="IPR014339">
    <property type="entry name" value="RraA_gpbac"/>
</dbReference>
<name>A0A0J8GRX0_9ALTE</name>
<dbReference type="GO" id="GO:0060698">
    <property type="term" value="F:endoribonuclease inhibitor activity"/>
    <property type="evidence" value="ECO:0007669"/>
    <property type="project" value="UniProtKB-UniRule"/>
</dbReference>
<dbReference type="InterPro" id="IPR036704">
    <property type="entry name" value="RraA/RraA-like_sf"/>
</dbReference>
<dbReference type="InterPro" id="IPR005493">
    <property type="entry name" value="RraA/RraA-like"/>
</dbReference>
<dbReference type="HAMAP" id="MF_00471">
    <property type="entry name" value="RraA"/>
    <property type="match status" value="1"/>
</dbReference>
<dbReference type="AlphaFoldDB" id="A0A0J8GRX0"/>
<feature type="binding site" evidence="3">
    <location>
        <position position="98"/>
    </location>
    <ligand>
        <name>Mg(2+)</name>
        <dbReference type="ChEBI" id="CHEBI:18420"/>
    </ligand>
</feature>
<comment type="function">
    <text evidence="2">Globally modulates RNA abundance by binding to RNase E (Rne) and regulating its endonucleolytic activity. Can modulate Rne action in a substrate-dependent manner by altering the composition of the degradosome. Modulates RNA-binding and helicase activities of the degradosome.</text>
</comment>
<evidence type="ECO:0000256" key="2">
    <source>
        <dbReference type="HAMAP-Rule" id="MF_00471"/>
    </source>
</evidence>
<comment type="similarity">
    <text evidence="2">Belongs to the RraA family.</text>
</comment>
<keyword evidence="1 2" id="KW-0963">Cytoplasm</keyword>
<dbReference type="OrthoDB" id="943692at2"/>
<evidence type="ECO:0000313" key="4">
    <source>
        <dbReference type="EMBL" id="KMT65540.1"/>
    </source>
</evidence>
<dbReference type="Proteomes" id="UP000037600">
    <property type="component" value="Unassembled WGS sequence"/>
</dbReference>
<dbReference type="PANTHER" id="PTHR33254">
    <property type="entry name" value="4-HYDROXY-4-METHYL-2-OXOGLUTARATE ALDOLASE 3-RELATED"/>
    <property type="match status" value="1"/>
</dbReference>
<dbReference type="GO" id="GO:0051252">
    <property type="term" value="P:regulation of RNA metabolic process"/>
    <property type="evidence" value="ECO:0007669"/>
    <property type="project" value="InterPro"/>
</dbReference>
<dbReference type="PATRIC" id="fig|1513271.3.peg.1738"/>
<dbReference type="SUPFAM" id="SSF89562">
    <property type="entry name" value="RraA-like"/>
    <property type="match status" value="1"/>
</dbReference>
<feature type="binding site" evidence="3">
    <location>
        <position position="97"/>
    </location>
    <ligand>
        <name>substrate</name>
    </ligand>
</feature>
<gene>
    <name evidence="2" type="primary">rraA</name>
    <name evidence="4" type="ORF">XM47_08530</name>
</gene>
<dbReference type="NCBIfam" id="NF006875">
    <property type="entry name" value="PRK09372.1"/>
    <property type="match status" value="1"/>
</dbReference>
<dbReference type="GO" id="GO:0046872">
    <property type="term" value="F:metal ion binding"/>
    <property type="evidence" value="ECO:0007669"/>
    <property type="project" value="UniProtKB-KW"/>
</dbReference>
<protein>
    <recommendedName>
        <fullName evidence="2">Regulator of ribonuclease activity A</fullName>
    </recommendedName>
</protein>
<sequence>MEFSTSYICDTYTDLVDVAEPIFLSYGGISSFSGCIKTIKCFEHNGLIRSVLEQDGAGLVLLIDGGGSKRRALIDAELAELAEANNWEGIICYGAVRDVDELEDVEIGIQAISAIPVGAEDENIGELDVAVNFASVTFLPEDYIYADSTGIVLSPELIHFDEEIEEDE</sequence>
<dbReference type="RefSeq" id="WP_048691888.1">
    <property type="nucleotide sequence ID" value="NZ_KQ130488.1"/>
</dbReference>
<keyword evidence="5" id="KW-1185">Reference proteome</keyword>
<comment type="cofactor">
    <cofactor evidence="3">
        <name>Mg(2+)</name>
        <dbReference type="ChEBI" id="CHEBI:18420"/>
    </cofactor>
</comment>